<keyword evidence="5 8" id="KW-0472">Membrane</keyword>
<name>A0A8H7ULZ4_9FUNG</name>
<dbReference type="InterPro" id="IPR016763">
    <property type="entry name" value="VAP"/>
</dbReference>
<keyword evidence="11" id="KW-1185">Reference proteome</keyword>
<dbReference type="GO" id="GO:0090158">
    <property type="term" value="P:endoplasmic reticulum membrane organization"/>
    <property type="evidence" value="ECO:0007669"/>
    <property type="project" value="TreeGrafter"/>
</dbReference>
<dbReference type="PROSITE" id="PS50202">
    <property type="entry name" value="MSP"/>
    <property type="match status" value="1"/>
</dbReference>
<dbReference type="Pfam" id="PF00635">
    <property type="entry name" value="Motile_Sperm"/>
    <property type="match status" value="1"/>
</dbReference>
<protein>
    <recommendedName>
        <fullName evidence="9">MSP domain-containing protein</fullName>
    </recommendedName>
</protein>
<keyword evidence="4 8" id="KW-1133">Transmembrane helix</keyword>
<dbReference type="SUPFAM" id="SSF49354">
    <property type="entry name" value="PapD-like"/>
    <property type="match status" value="1"/>
</dbReference>
<evidence type="ECO:0000256" key="1">
    <source>
        <dbReference type="ARBA" id="ARBA00004211"/>
    </source>
</evidence>
<feature type="transmembrane region" description="Helical" evidence="8">
    <location>
        <begin position="376"/>
        <end position="395"/>
    </location>
</feature>
<dbReference type="InterPro" id="IPR013783">
    <property type="entry name" value="Ig-like_fold"/>
</dbReference>
<evidence type="ECO:0000256" key="4">
    <source>
        <dbReference type="ARBA" id="ARBA00022989"/>
    </source>
</evidence>
<dbReference type="PANTHER" id="PTHR10809:SF6">
    <property type="entry name" value="AT11025P-RELATED"/>
    <property type="match status" value="1"/>
</dbReference>
<evidence type="ECO:0000313" key="10">
    <source>
        <dbReference type="EMBL" id="KAG2186652.1"/>
    </source>
</evidence>
<dbReference type="AlphaFoldDB" id="A0A8H7ULZ4"/>
<dbReference type="GO" id="GO:0005886">
    <property type="term" value="C:plasma membrane"/>
    <property type="evidence" value="ECO:0007669"/>
    <property type="project" value="TreeGrafter"/>
</dbReference>
<comment type="caution">
    <text evidence="10">The sequence shown here is derived from an EMBL/GenBank/DDBJ whole genome shotgun (WGS) entry which is preliminary data.</text>
</comment>
<dbReference type="GO" id="GO:0005789">
    <property type="term" value="C:endoplasmic reticulum membrane"/>
    <property type="evidence" value="ECO:0007669"/>
    <property type="project" value="InterPro"/>
</dbReference>
<dbReference type="InterPro" id="IPR008962">
    <property type="entry name" value="PapD-like_sf"/>
</dbReference>
<comment type="subcellular location">
    <subcellularLocation>
        <location evidence="1">Membrane</location>
        <topology evidence="1">Single-pass type IV membrane protein</topology>
    </subcellularLocation>
</comment>
<feature type="region of interest" description="Disordered" evidence="7">
    <location>
        <begin position="214"/>
        <end position="247"/>
    </location>
</feature>
<reference evidence="10" key="1">
    <citation type="submission" date="2020-12" db="EMBL/GenBank/DDBJ databases">
        <title>Metabolic potential, ecology and presence of endohyphal bacteria is reflected in genomic diversity of Mucoromycotina.</title>
        <authorList>
            <person name="Muszewska A."/>
            <person name="Okrasinska A."/>
            <person name="Steczkiewicz K."/>
            <person name="Drgas O."/>
            <person name="Orlowska M."/>
            <person name="Perlinska-Lenart U."/>
            <person name="Aleksandrzak-Piekarczyk T."/>
            <person name="Szatraj K."/>
            <person name="Zielenkiewicz U."/>
            <person name="Pilsyk S."/>
            <person name="Malc E."/>
            <person name="Mieczkowski P."/>
            <person name="Kruszewska J.S."/>
            <person name="Biernat P."/>
            <person name="Pawlowska J."/>
        </authorList>
    </citation>
    <scope>NUCLEOTIDE SEQUENCE</scope>
    <source>
        <strain evidence="10">WA0000051536</strain>
    </source>
</reference>
<keyword evidence="3 8" id="KW-0812">Transmembrane</keyword>
<proteinExistence type="inferred from homology"/>
<comment type="similarity">
    <text evidence="2">Belongs to the VAMP-associated protein (VAP) (TC 9.B.17) family.</text>
</comment>
<dbReference type="OrthoDB" id="264603at2759"/>
<evidence type="ECO:0000256" key="8">
    <source>
        <dbReference type="SAM" id="Phobius"/>
    </source>
</evidence>
<dbReference type="InterPro" id="IPR000535">
    <property type="entry name" value="MSP_dom"/>
</dbReference>
<evidence type="ECO:0000256" key="5">
    <source>
        <dbReference type="ARBA" id="ARBA00023136"/>
    </source>
</evidence>
<sequence length="396" mass="43074">MVEMDDRDGASYLNVGADISGEAWTSANPPYNTDNMSIELNPSNQLAFQRPLTRTVTETLTLNNPNAEPAIFKIKTTAPKAYCVRPNSGRVDPGSSVTVQVLLQPMAQEPPEDHKCKDKFLVQSAILPSSLAHLPPADIMSEINSSDPSQIHQAKLKCVYLPATHDTAHNEPVQATQLAEEQIIPVQNMASTEQVKRQSSIVVNSDEEEAYQNALKPQEQVVPEQLGSPVTPPMVSPPSFDHEDTPEQLAPAPIAEKAPVDSLKVDPTPPVPVLPPVQTSNTNLDEVKRYENENKELRNNLQSANESILSMQKNIDSLKRELSAAQASVITLRKNGTSSTAAATGSGRKLASTVKPEDAVHQHLASLQVASPTEGYPPQVVAIIAFVVFLFTWLFF</sequence>
<dbReference type="Proteomes" id="UP000612746">
    <property type="component" value="Unassembled WGS sequence"/>
</dbReference>
<evidence type="ECO:0000313" key="11">
    <source>
        <dbReference type="Proteomes" id="UP000612746"/>
    </source>
</evidence>
<dbReference type="PANTHER" id="PTHR10809">
    <property type="entry name" value="VESICLE-ASSOCIATED MEMBRANE PROTEIN-ASSOCIATED PROTEIN"/>
    <property type="match status" value="1"/>
</dbReference>
<feature type="domain" description="MSP" evidence="9">
    <location>
        <begin position="37"/>
        <end position="161"/>
    </location>
</feature>
<evidence type="ECO:0000256" key="7">
    <source>
        <dbReference type="SAM" id="MobiDB-lite"/>
    </source>
</evidence>
<evidence type="ECO:0000256" key="3">
    <source>
        <dbReference type="ARBA" id="ARBA00022692"/>
    </source>
</evidence>
<dbReference type="GO" id="GO:0061817">
    <property type="term" value="P:endoplasmic reticulum-plasma membrane tethering"/>
    <property type="evidence" value="ECO:0007669"/>
    <property type="project" value="TreeGrafter"/>
</dbReference>
<gene>
    <name evidence="10" type="ORF">INT44_002876</name>
</gene>
<dbReference type="GO" id="GO:0033149">
    <property type="term" value="F:FFAT motif binding"/>
    <property type="evidence" value="ECO:0007669"/>
    <property type="project" value="TreeGrafter"/>
</dbReference>
<evidence type="ECO:0000259" key="9">
    <source>
        <dbReference type="PROSITE" id="PS50202"/>
    </source>
</evidence>
<feature type="coiled-coil region" evidence="6">
    <location>
        <begin position="280"/>
        <end position="335"/>
    </location>
</feature>
<dbReference type="Gene3D" id="2.60.40.10">
    <property type="entry name" value="Immunoglobulins"/>
    <property type="match status" value="1"/>
</dbReference>
<dbReference type="EMBL" id="JAEPRA010000004">
    <property type="protein sequence ID" value="KAG2186652.1"/>
    <property type="molecule type" value="Genomic_DNA"/>
</dbReference>
<keyword evidence="6" id="KW-0175">Coiled coil</keyword>
<evidence type="ECO:0000256" key="6">
    <source>
        <dbReference type="SAM" id="Coils"/>
    </source>
</evidence>
<organism evidence="10 11">
    <name type="scientific">Umbelopsis vinacea</name>
    <dbReference type="NCBI Taxonomy" id="44442"/>
    <lineage>
        <taxon>Eukaryota</taxon>
        <taxon>Fungi</taxon>
        <taxon>Fungi incertae sedis</taxon>
        <taxon>Mucoromycota</taxon>
        <taxon>Mucoromycotina</taxon>
        <taxon>Umbelopsidomycetes</taxon>
        <taxon>Umbelopsidales</taxon>
        <taxon>Umbelopsidaceae</taxon>
        <taxon>Umbelopsis</taxon>
    </lineage>
</organism>
<evidence type="ECO:0000256" key="2">
    <source>
        <dbReference type="ARBA" id="ARBA00008932"/>
    </source>
</evidence>
<accession>A0A8H7ULZ4</accession>